<evidence type="ECO:0000256" key="9">
    <source>
        <dbReference type="SAM" id="SignalP"/>
    </source>
</evidence>
<dbReference type="InterPro" id="IPR013525">
    <property type="entry name" value="ABC2_TM"/>
</dbReference>
<dbReference type="InterPro" id="IPR003439">
    <property type="entry name" value="ABC_transporter-like_ATP-bd"/>
</dbReference>
<keyword evidence="12" id="KW-1185">Reference proteome</keyword>
<dbReference type="InterPro" id="IPR043926">
    <property type="entry name" value="ABCG_dom"/>
</dbReference>
<dbReference type="GO" id="GO:0140359">
    <property type="term" value="F:ABC-type transporter activity"/>
    <property type="evidence" value="ECO:0007669"/>
    <property type="project" value="InterPro"/>
</dbReference>
<dbReference type="EMBL" id="MU167251">
    <property type="protein sequence ID" value="KAG0147174.1"/>
    <property type="molecule type" value="Genomic_DNA"/>
</dbReference>
<evidence type="ECO:0000256" key="6">
    <source>
        <dbReference type="ARBA" id="ARBA00022989"/>
    </source>
</evidence>
<dbReference type="GO" id="GO:0016020">
    <property type="term" value="C:membrane"/>
    <property type="evidence" value="ECO:0007669"/>
    <property type="project" value="UniProtKB-SubCell"/>
</dbReference>
<feature type="signal peptide" evidence="9">
    <location>
        <begin position="1"/>
        <end position="25"/>
    </location>
</feature>
<evidence type="ECO:0000313" key="12">
    <source>
        <dbReference type="Proteomes" id="UP000886653"/>
    </source>
</evidence>
<dbReference type="InterPro" id="IPR050352">
    <property type="entry name" value="ABCG_transporters"/>
</dbReference>
<dbReference type="InterPro" id="IPR017871">
    <property type="entry name" value="ABC_transporter-like_CS"/>
</dbReference>
<keyword evidence="9" id="KW-0732">Signal</keyword>
<organism evidence="11 12">
    <name type="scientific">Cronartium quercuum f. sp. fusiforme G11</name>
    <dbReference type="NCBI Taxonomy" id="708437"/>
    <lineage>
        <taxon>Eukaryota</taxon>
        <taxon>Fungi</taxon>
        <taxon>Dikarya</taxon>
        <taxon>Basidiomycota</taxon>
        <taxon>Pucciniomycotina</taxon>
        <taxon>Pucciniomycetes</taxon>
        <taxon>Pucciniales</taxon>
        <taxon>Coleosporiaceae</taxon>
        <taxon>Cronartium</taxon>
    </lineage>
</organism>
<dbReference type="OrthoDB" id="66620at2759"/>
<evidence type="ECO:0000256" key="8">
    <source>
        <dbReference type="SAM" id="Phobius"/>
    </source>
</evidence>
<evidence type="ECO:0000256" key="7">
    <source>
        <dbReference type="ARBA" id="ARBA00023136"/>
    </source>
</evidence>
<evidence type="ECO:0000259" key="10">
    <source>
        <dbReference type="PROSITE" id="PS50893"/>
    </source>
</evidence>
<keyword evidence="7 8" id="KW-0472">Membrane</keyword>
<feature type="transmembrane region" description="Helical" evidence="8">
    <location>
        <begin position="874"/>
        <end position="896"/>
    </location>
</feature>
<feature type="chain" id="PRO_5040494327" description="ABC transporter domain-containing protein" evidence="9">
    <location>
        <begin position="26"/>
        <end position="1015"/>
    </location>
</feature>
<dbReference type="PANTHER" id="PTHR48041">
    <property type="entry name" value="ABC TRANSPORTER G FAMILY MEMBER 28"/>
    <property type="match status" value="1"/>
</dbReference>
<dbReference type="Pfam" id="PF01061">
    <property type="entry name" value="ABC2_membrane"/>
    <property type="match status" value="1"/>
</dbReference>
<dbReference type="GO" id="GO:0016887">
    <property type="term" value="F:ATP hydrolysis activity"/>
    <property type="evidence" value="ECO:0007669"/>
    <property type="project" value="InterPro"/>
</dbReference>
<dbReference type="SUPFAM" id="SSF52540">
    <property type="entry name" value="P-loop containing nucleoside triphosphate hydrolases"/>
    <property type="match status" value="1"/>
</dbReference>
<feature type="transmembrane region" description="Helical" evidence="8">
    <location>
        <begin position="792"/>
        <end position="814"/>
    </location>
</feature>
<accession>A0A9P6TCV3</accession>
<feature type="transmembrane region" description="Helical" evidence="8">
    <location>
        <begin position="908"/>
        <end position="930"/>
    </location>
</feature>
<dbReference type="Pfam" id="PF19055">
    <property type="entry name" value="ABC2_membrane_7"/>
    <property type="match status" value="1"/>
</dbReference>
<evidence type="ECO:0000256" key="4">
    <source>
        <dbReference type="ARBA" id="ARBA00022741"/>
    </source>
</evidence>
<dbReference type="AlphaFoldDB" id="A0A9P6TCV3"/>
<feature type="transmembrane region" description="Helical" evidence="8">
    <location>
        <begin position="835"/>
        <end position="862"/>
    </location>
</feature>
<keyword evidence="5" id="KW-0067">ATP-binding</keyword>
<evidence type="ECO:0000256" key="1">
    <source>
        <dbReference type="ARBA" id="ARBA00004141"/>
    </source>
</evidence>
<feature type="transmembrane region" description="Helical" evidence="8">
    <location>
        <begin position="758"/>
        <end position="780"/>
    </location>
</feature>
<dbReference type="PROSITE" id="PS50893">
    <property type="entry name" value="ABC_TRANSPORTER_2"/>
    <property type="match status" value="1"/>
</dbReference>
<dbReference type="PROSITE" id="PS00211">
    <property type="entry name" value="ABC_TRANSPORTER_1"/>
    <property type="match status" value="1"/>
</dbReference>
<keyword evidence="3 8" id="KW-0812">Transmembrane</keyword>
<evidence type="ECO:0000256" key="3">
    <source>
        <dbReference type="ARBA" id="ARBA00022692"/>
    </source>
</evidence>
<feature type="transmembrane region" description="Helical" evidence="8">
    <location>
        <begin position="325"/>
        <end position="348"/>
    </location>
</feature>
<dbReference type="CDD" id="cd03213">
    <property type="entry name" value="ABCG_EPDR"/>
    <property type="match status" value="1"/>
</dbReference>
<protein>
    <recommendedName>
        <fullName evidence="10">ABC transporter domain-containing protein</fullName>
    </recommendedName>
</protein>
<dbReference type="Gene3D" id="3.40.50.300">
    <property type="entry name" value="P-loop containing nucleotide triphosphate hydrolases"/>
    <property type="match status" value="1"/>
</dbReference>
<name>A0A9P6TCV3_9BASI</name>
<dbReference type="PANTHER" id="PTHR48041:SF139">
    <property type="entry name" value="PROTEIN SCARLET"/>
    <property type="match status" value="1"/>
</dbReference>
<feature type="domain" description="ABC transporter" evidence="10">
    <location>
        <begin position="437"/>
        <end position="684"/>
    </location>
</feature>
<proteinExistence type="predicted"/>
<gene>
    <name evidence="11" type="ORF">CROQUDRAFT_43249</name>
</gene>
<dbReference type="InterPro" id="IPR003593">
    <property type="entry name" value="AAA+_ATPase"/>
</dbReference>
<dbReference type="GO" id="GO:0005524">
    <property type="term" value="F:ATP binding"/>
    <property type="evidence" value="ECO:0007669"/>
    <property type="project" value="UniProtKB-KW"/>
</dbReference>
<dbReference type="Proteomes" id="UP000886653">
    <property type="component" value="Unassembled WGS sequence"/>
</dbReference>
<keyword evidence="6 8" id="KW-1133">Transmembrane helix</keyword>
<sequence length="1015" mass="109372">MFFIANRRLFCSLLFVCLSAKFIYAQTCQSFNQTNSSCTCPPGTTNSPNCGTLACGNPFIASSKRPALNPTAAGDSGGKGCQNQCTGGFAGVGCNICRNADACKSGLTSLSAGSTSSSGLASSAFQDVTCNTSPIGFGVGFGECSGTIPALAAFYPGKFWGVIQQNPDPSSASLPSSLISQLTPGTTLNQIWYSPNSSTVPEQQFYCEGTNCTQKISHNMSLSQCTDLKCRCLSGSTLCGGGTGINFKAAIDNFKGYLKLECPLANTTSMTCKLKNEAILQVFGPDGLEIPNCLFGECIQKSLADTKRQLLYNQVSDEDRLSTGVALGIGFVSLIILALLSLVLFGFYQQHQARHPRQPSSNLDSNGAARLVWKDLRYVLSSKGSRSVYRRLRSFPHRKAGMSESYSLQLPVNSVSSHPHPHADVKLSGHVGLDSPVPILPAQYDHHQPKQILRGLSGSVEPGTMMAILGPSGAGKSTFLDILAGQRKAGKITGSHSITIPDQEGTSGNGITIGFVDQSDIVSATSTVREALTFAAALKLPEDVSNKTRQERVSEVMDLLGLSHVANSKIGNDEVRGLSGGERRRVSIGLELIAKPSILFLDEPTSGLDSVSALRVINVLKGLSTNALPGCGTTIVCSIHQPSSQIYAAFDYICLLAPGGRQVYCGKMEEATNFIASHGLHCPPGYNMADYLLEVASDPPESLMKPTCESEKSLESYPASIQSTPISYLSKTQPRTTVMTQFQCLAGRDWMNLKRDPTLFWMHAAVAVVTGIFVGAMYFQAKLTVAGFQNRIGSMFFLGAILSFSALSALNNLLHARLLFMRERAGKYYTPAAWLLSRLFFDLIPLRIFPALVMGLIIYYMVGLNHQSENVLKFTLVLLQLTTVQTLFNFFLAAVFTHGSLATLLSSLINLIQMAFAGFFVNLSTMTSILKWVQYLAPFKFALEAMTVNEVGSGLMIKDNLEGVNIQVSASMIMDLLFGFKPDSYGRDVLALFGFLGVFTALLVVTVYLKLKQTR</sequence>
<reference evidence="11" key="1">
    <citation type="submission" date="2013-11" db="EMBL/GenBank/DDBJ databases">
        <title>Genome sequence of the fusiform rust pathogen reveals effectors for host alternation and coevolution with pine.</title>
        <authorList>
            <consortium name="DOE Joint Genome Institute"/>
            <person name="Smith K."/>
            <person name="Pendleton A."/>
            <person name="Kubisiak T."/>
            <person name="Anderson C."/>
            <person name="Salamov A."/>
            <person name="Aerts A."/>
            <person name="Riley R."/>
            <person name="Clum A."/>
            <person name="Lindquist E."/>
            <person name="Ence D."/>
            <person name="Campbell M."/>
            <person name="Kronenberg Z."/>
            <person name="Feau N."/>
            <person name="Dhillon B."/>
            <person name="Hamelin R."/>
            <person name="Burleigh J."/>
            <person name="Smith J."/>
            <person name="Yandell M."/>
            <person name="Nelson C."/>
            <person name="Grigoriev I."/>
            <person name="Davis J."/>
        </authorList>
    </citation>
    <scope>NUCLEOTIDE SEQUENCE</scope>
    <source>
        <strain evidence="11">G11</strain>
    </source>
</reference>
<comment type="caution">
    <text evidence="11">The sequence shown here is derived from an EMBL/GenBank/DDBJ whole genome shotgun (WGS) entry which is preliminary data.</text>
</comment>
<dbReference type="Pfam" id="PF00005">
    <property type="entry name" value="ABC_tran"/>
    <property type="match status" value="1"/>
</dbReference>
<comment type="subcellular location">
    <subcellularLocation>
        <location evidence="1">Membrane</location>
        <topology evidence="1">Multi-pass membrane protein</topology>
    </subcellularLocation>
</comment>
<evidence type="ECO:0000313" key="11">
    <source>
        <dbReference type="EMBL" id="KAG0147174.1"/>
    </source>
</evidence>
<keyword evidence="4" id="KW-0547">Nucleotide-binding</keyword>
<keyword evidence="2" id="KW-0813">Transport</keyword>
<dbReference type="SMART" id="SM00382">
    <property type="entry name" value="AAA"/>
    <property type="match status" value="1"/>
</dbReference>
<evidence type="ECO:0000256" key="2">
    <source>
        <dbReference type="ARBA" id="ARBA00022448"/>
    </source>
</evidence>
<feature type="transmembrane region" description="Helical" evidence="8">
    <location>
        <begin position="989"/>
        <end position="1009"/>
    </location>
</feature>
<dbReference type="InterPro" id="IPR027417">
    <property type="entry name" value="P-loop_NTPase"/>
</dbReference>
<evidence type="ECO:0000256" key="5">
    <source>
        <dbReference type="ARBA" id="ARBA00022840"/>
    </source>
</evidence>